<dbReference type="Proteomes" id="UP000261080">
    <property type="component" value="Unassembled WGS sequence"/>
</dbReference>
<keyword evidence="5" id="KW-1185">Reference proteome</keyword>
<protein>
    <submittedName>
        <fullName evidence="4">ABC transporter substrate-binding protein</fullName>
    </submittedName>
</protein>
<dbReference type="OrthoDB" id="9802202at2"/>
<dbReference type="AlphaFoldDB" id="A0A3E3K3L3"/>
<feature type="chain" id="PRO_5017538191" evidence="2">
    <location>
        <begin position="21"/>
        <end position="385"/>
    </location>
</feature>
<dbReference type="PANTHER" id="PTHR30024">
    <property type="entry name" value="ALIPHATIC SULFONATES-BINDING PROTEIN-RELATED"/>
    <property type="match status" value="1"/>
</dbReference>
<keyword evidence="2" id="KW-0732">Signal</keyword>
<gene>
    <name evidence="4" type="ORF">DW016_06810</name>
</gene>
<evidence type="ECO:0000256" key="1">
    <source>
        <dbReference type="SAM" id="MobiDB-lite"/>
    </source>
</evidence>
<dbReference type="PROSITE" id="PS51257">
    <property type="entry name" value="PROKAR_LIPOPROTEIN"/>
    <property type="match status" value="1"/>
</dbReference>
<evidence type="ECO:0000313" key="5">
    <source>
        <dbReference type="Proteomes" id="UP000261080"/>
    </source>
</evidence>
<feature type="signal peptide" evidence="2">
    <location>
        <begin position="1"/>
        <end position="20"/>
    </location>
</feature>
<reference evidence="4 5" key="1">
    <citation type="submission" date="2018-08" db="EMBL/GenBank/DDBJ databases">
        <title>A genome reference for cultivated species of the human gut microbiota.</title>
        <authorList>
            <person name="Zou Y."/>
            <person name="Xue W."/>
            <person name="Luo G."/>
        </authorList>
    </citation>
    <scope>NUCLEOTIDE SEQUENCE [LARGE SCALE GENOMIC DNA]</scope>
    <source>
        <strain evidence="4 5">AF37-2AT</strain>
    </source>
</reference>
<name>A0A3E3K3L3_9FIRM</name>
<feature type="region of interest" description="Disordered" evidence="1">
    <location>
        <begin position="25"/>
        <end position="56"/>
    </location>
</feature>
<dbReference type="EMBL" id="QVLX01000003">
    <property type="protein sequence ID" value="RGE88056.1"/>
    <property type="molecule type" value="Genomic_DNA"/>
</dbReference>
<accession>A0A3E3K3L3</accession>
<dbReference type="InterPro" id="IPR015168">
    <property type="entry name" value="SsuA/THI5"/>
</dbReference>
<feature type="compositionally biased region" description="Basic and acidic residues" evidence="1">
    <location>
        <begin position="28"/>
        <end position="49"/>
    </location>
</feature>
<feature type="domain" description="SsuA/THI5-like" evidence="3">
    <location>
        <begin position="82"/>
        <end position="285"/>
    </location>
</feature>
<dbReference type="RefSeq" id="WP_024731739.1">
    <property type="nucleotide sequence ID" value="NZ_CALBAT010000027.1"/>
</dbReference>
<evidence type="ECO:0000259" key="3">
    <source>
        <dbReference type="Pfam" id="PF09084"/>
    </source>
</evidence>
<dbReference type="SUPFAM" id="SSF53850">
    <property type="entry name" value="Periplasmic binding protein-like II"/>
    <property type="match status" value="1"/>
</dbReference>
<dbReference type="Gene3D" id="3.40.190.10">
    <property type="entry name" value="Periplasmic binding protein-like II"/>
    <property type="match status" value="2"/>
</dbReference>
<evidence type="ECO:0000256" key="2">
    <source>
        <dbReference type="SAM" id="SignalP"/>
    </source>
</evidence>
<proteinExistence type="predicted"/>
<organism evidence="4 5">
    <name type="scientific">Sellimonas intestinalis</name>
    <dbReference type="NCBI Taxonomy" id="1653434"/>
    <lineage>
        <taxon>Bacteria</taxon>
        <taxon>Bacillati</taxon>
        <taxon>Bacillota</taxon>
        <taxon>Clostridia</taxon>
        <taxon>Lachnospirales</taxon>
        <taxon>Lachnospiraceae</taxon>
        <taxon>Sellimonas</taxon>
    </lineage>
</organism>
<sequence length="385" mass="42524">MKMKRMAAAMLAAMMTVSLAACGQSGDNTKEASKKQTKETTKTTERPEAVSEEDWEAMRKEPAFGTELNYLFNGGACVSAKYLAEELGYYEEYGINATYVQGGSVVETVGTGQCMWGTDHIATMLVPVTNGVKMTFVCGAHIGCKSIYVPADSDIQSVEDLKGKTIAIHDGTGNSDQNICYRLLDEYGVDPTTDVEFTNIEDNAATVAGMENGEVDATIFSDYFVMANYPDDMRMICSITYSPEFQDEACCVTAMNNDFLEKNPVHAKYIVKAIKRAGEYARLNSEDAVQLMYDTDKMTGEQAVQQEFWDSLHFGLSDAFTEQSLRKIAEDYLRLGIITKKDLTVDEVMDMAWTEVCPDSEMGDLTVGDPVEPDNAVLTIQQKEE</sequence>
<evidence type="ECO:0000313" key="4">
    <source>
        <dbReference type="EMBL" id="RGE88056.1"/>
    </source>
</evidence>
<comment type="caution">
    <text evidence="4">The sequence shown here is derived from an EMBL/GenBank/DDBJ whole genome shotgun (WGS) entry which is preliminary data.</text>
</comment>
<dbReference type="Pfam" id="PF09084">
    <property type="entry name" value="NMT1"/>
    <property type="match status" value="1"/>
</dbReference>